<dbReference type="InterPro" id="IPR050974">
    <property type="entry name" value="Plant_ZF_CCCH"/>
</dbReference>
<feature type="zinc finger region" description="C3H1-type" evidence="5">
    <location>
        <begin position="210"/>
        <end position="233"/>
    </location>
</feature>
<dbReference type="PANTHER" id="PTHR12506:SF69">
    <property type="entry name" value="C3H1-TYPE DOMAIN-CONTAINING PROTEIN"/>
    <property type="match status" value="1"/>
</dbReference>
<feature type="zinc finger region" description="C3H1-type" evidence="5">
    <location>
        <begin position="78"/>
        <end position="106"/>
    </location>
</feature>
<evidence type="ECO:0000256" key="6">
    <source>
        <dbReference type="SAM" id="MobiDB-lite"/>
    </source>
</evidence>
<feature type="region of interest" description="Disordered" evidence="6">
    <location>
        <begin position="502"/>
        <end position="599"/>
    </location>
</feature>
<feature type="region of interest" description="Disordered" evidence="6">
    <location>
        <begin position="252"/>
        <end position="359"/>
    </location>
</feature>
<name>A0ABQ8CLK3_BRANA</name>
<evidence type="ECO:0000313" key="8">
    <source>
        <dbReference type="EMBL" id="KAH0917906.1"/>
    </source>
</evidence>
<dbReference type="Gene3D" id="2.30.30.1190">
    <property type="match status" value="1"/>
</dbReference>
<feature type="domain" description="C3H1-type" evidence="7">
    <location>
        <begin position="234"/>
        <end position="254"/>
    </location>
</feature>
<feature type="domain" description="C3H1-type" evidence="7">
    <location>
        <begin position="144"/>
        <end position="172"/>
    </location>
</feature>
<evidence type="ECO:0000256" key="2">
    <source>
        <dbReference type="ARBA" id="ARBA00022771"/>
    </source>
</evidence>
<dbReference type="Pfam" id="PF14608">
    <property type="entry name" value="zf-CCCH_2"/>
    <property type="match status" value="1"/>
</dbReference>
<sequence length="621" mass="72552">MSDRENPEKGDEEAKETDTRTESTSMEETEGRDPDSGPSESNVRTDRRHERYPRSRAAKRENEPERHGLGESSEYPVRIGVEDCYYYMKKGRCGYGLSCRFNHPPLPQRDQMRHDMVQPSRYPVRPQLPERSQMRHDMVQTSPYPGAGDCIQYLQTGKCSYGPKCRFNHPPSPVSEMRTQIKSIQYSYGPKFHGLLSLKPLPQRVIGAIDCRQYLQTGQCSYGPKCRYNHPPSPFFQKGDCKNGSGCKFTHSMSGDGAEAEPMRQVVDTSWGKKRHAAKSSSRPWKRERQAHDLEERKQKKRRVENLRIDPNVQSGEGGSQTEQRLEVPENRNVNAQEQADMERQNREAQEKAQEERRLRIDNERRQARLRLERMQPRVLTNNVDQLREALPDIGIERKEGDGRMRDDEYPVRPGKEDCSFYLKTGRCDFGERCRFNHPKELPKELSLQKCKFFLGGKCKYGSTCKFKHSKEGDSTEAMRQVIAYKLLYYSDQPNVKNLTESLLQDQKRQRTESSYGPSQEKRAKTIDKQRREAQNNLQEERLMIPENRNVNAQEQADMERQNREAQEKAQEERRRQIDNERRQARLRLERMKPRVLTSNVDQLREALRDIGIERKEGDGF</sequence>
<dbReference type="InterPro" id="IPR000571">
    <property type="entry name" value="Znf_CCCH"/>
</dbReference>
<feature type="domain" description="C3H1-type" evidence="7">
    <location>
        <begin position="445"/>
        <end position="472"/>
    </location>
</feature>
<evidence type="ECO:0000256" key="5">
    <source>
        <dbReference type="PROSITE-ProRule" id="PRU00723"/>
    </source>
</evidence>
<dbReference type="SUPFAM" id="SSF90229">
    <property type="entry name" value="CCCH zinc finger"/>
    <property type="match status" value="5"/>
</dbReference>
<proteinExistence type="predicted"/>
<accession>A0ABQ8CLK3</accession>
<evidence type="ECO:0000313" key="9">
    <source>
        <dbReference type="Proteomes" id="UP000824890"/>
    </source>
</evidence>
<feature type="domain" description="C3H1-type" evidence="7">
    <location>
        <begin position="210"/>
        <end position="233"/>
    </location>
</feature>
<feature type="zinc finger region" description="C3H1-type" evidence="5">
    <location>
        <begin position="445"/>
        <end position="472"/>
    </location>
</feature>
<evidence type="ECO:0000256" key="1">
    <source>
        <dbReference type="ARBA" id="ARBA00022723"/>
    </source>
</evidence>
<comment type="caution">
    <text evidence="8">The sequence shown here is derived from an EMBL/GenBank/DDBJ whole genome shotgun (WGS) entry which is preliminary data.</text>
</comment>
<evidence type="ECO:0000259" key="7">
    <source>
        <dbReference type="PROSITE" id="PS50103"/>
    </source>
</evidence>
<reference evidence="8 9" key="1">
    <citation type="submission" date="2021-05" db="EMBL/GenBank/DDBJ databases">
        <title>Genome Assembly of Synthetic Allotetraploid Brassica napus Reveals Homoeologous Exchanges between Subgenomes.</title>
        <authorList>
            <person name="Davis J.T."/>
        </authorList>
    </citation>
    <scope>NUCLEOTIDE SEQUENCE [LARGE SCALE GENOMIC DNA]</scope>
    <source>
        <strain evidence="9">cv. Da-Ae</strain>
        <tissue evidence="8">Seedling</tissue>
    </source>
</reference>
<evidence type="ECO:0000256" key="4">
    <source>
        <dbReference type="ARBA" id="ARBA00023125"/>
    </source>
</evidence>
<dbReference type="Gene3D" id="4.10.1000.10">
    <property type="entry name" value="Zinc finger, CCCH-type"/>
    <property type="match status" value="3"/>
</dbReference>
<feature type="domain" description="C3H1-type" evidence="7">
    <location>
        <begin position="413"/>
        <end position="441"/>
    </location>
</feature>
<dbReference type="SMART" id="SM00356">
    <property type="entry name" value="ZnF_C3H1"/>
    <property type="match status" value="6"/>
</dbReference>
<keyword evidence="2 5" id="KW-0863">Zinc-finger</keyword>
<dbReference type="EMBL" id="JAGKQM010000007">
    <property type="protein sequence ID" value="KAH0917906.1"/>
    <property type="molecule type" value="Genomic_DNA"/>
</dbReference>
<feature type="compositionally biased region" description="Polar residues" evidence="6">
    <location>
        <begin position="312"/>
        <end position="323"/>
    </location>
</feature>
<feature type="domain" description="C3H1-type" evidence="7">
    <location>
        <begin position="78"/>
        <end position="106"/>
    </location>
</feature>
<feature type="compositionally biased region" description="Basic and acidic residues" evidence="6">
    <location>
        <begin position="558"/>
        <end position="593"/>
    </location>
</feature>
<feature type="zinc finger region" description="C3H1-type" evidence="5">
    <location>
        <begin position="144"/>
        <end position="172"/>
    </location>
</feature>
<protein>
    <recommendedName>
        <fullName evidence="7">C3H1-type domain-containing protein</fullName>
    </recommendedName>
</protein>
<feature type="zinc finger region" description="C3H1-type" evidence="5">
    <location>
        <begin position="234"/>
        <end position="254"/>
    </location>
</feature>
<feature type="compositionally biased region" description="Basic and acidic residues" evidence="6">
    <location>
        <begin position="341"/>
        <end position="359"/>
    </location>
</feature>
<feature type="compositionally biased region" description="Basic and acidic residues" evidence="6">
    <location>
        <begin position="43"/>
        <end position="69"/>
    </location>
</feature>
<dbReference type="PROSITE" id="PS50103">
    <property type="entry name" value="ZF_C3H1"/>
    <property type="match status" value="6"/>
</dbReference>
<evidence type="ECO:0000256" key="3">
    <source>
        <dbReference type="ARBA" id="ARBA00022833"/>
    </source>
</evidence>
<feature type="zinc finger region" description="C3H1-type" evidence="5">
    <location>
        <begin position="413"/>
        <end position="441"/>
    </location>
</feature>
<dbReference type="InterPro" id="IPR036855">
    <property type="entry name" value="Znf_CCCH_sf"/>
</dbReference>
<dbReference type="Proteomes" id="UP000824890">
    <property type="component" value="Unassembled WGS sequence"/>
</dbReference>
<feature type="region of interest" description="Disordered" evidence="6">
    <location>
        <begin position="1"/>
        <end position="71"/>
    </location>
</feature>
<feature type="compositionally biased region" description="Basic and acidic residues" evidence="6">
    <location>
        <begin position="520"/>
        <end position="544"/>
    </location>
</feature>
<gene>
    <name evidence="8" type="ORF">HID58_025566</name>
</gene>
<feature type="compositionally biased region" description="Basic and acidic residues" evidence="6">
    <location>
        <begin position="285"/>
        <end position="308"/>
    </location>
</feature>
<dbReference type="PANTHER" id="PTHR12506">
    <property type="entry name" value="PROTEIN PHOSPHATASE RELATED"/>
    <property type="match status" value="1"/>
</dbReference>
<dbReference type="Pfam" id="PF00642">
    <property type="entry name" value="zf-CCCH"/>
    <property type="match status" value="5"/>
</dbReference>
<keyword evidence="1 5" id="KW-0479">Metal-binding</keyword>
<keyword evidence="3 5" id="KW-0862">Zinc</keyword>
<organism evidence="8 9">
    <name type="scientific">Brassica napus</name>
    <name type="common">Rape</name>
    <dbReference type="NCBI Taxonomy" id="3708"/>
    <lineage>
        <taxon>Eukaryota</taxon>
        <taxon>Viridiplantae</taxon>
        <taxon>Streptophyta</taxon>
        <taxon>Embryophyta</taxon>
        <taxon>Tracheophyta</taxon>
        <taxon>Spermatophyta</taxon>
        <taxon>Magnoliopsida</taxon>
        <taxon>eudicotyledons</taxon>
        <taxon>Gunneridae</taxon>
        <taxon>Pentapetalae</taxon>
        <taxon>rosids</taxon>
        <taxon>malvids</taxon>
        <taxon>Brassicales</taxon>
        <taxon>Brassicaceae</taxon>
        <taxon>Brassiceae</taxon>
        <taxon>Brassica</taxon>
    </lineage>
</organism>
<keyword evidence="9" id="KW-1185">Reference proteome</keyword>
<keyword evidence="4" id="KW-0238">DNA-binding</keyword>